<protein>
    <recommendedName>
        <fullName evidence="3">Host-nuclease inhibitor protein</fullName>
    </recommendedName>
</protein>
<keyword evidence="1" id="KW-0175">Coiled coil</keyword>
<sequence>MSDIAKLVDRLSELDEALKMIKEQKKKIDEEIKMKEEELIQYCGQQGVDVETATEGKYNIKPLSGRRLKQS</sequence>
<evidence type="ECO:0000256" key="1">
    <source>
        <dbReference type="SAM" id="Coils"/>
    </source>
</evidence>
<name>A0A6C0KZ85_9ZZZZ</name>
<proteinExistence type="predicted"/>
<feature type="coiled-coil region" evidence="1">
    <location>
        <begin position="4"/>
        <end position="38"/>
    </location>
</feature>
<evidence type="ECO:0000313" key="2">
    <source>
        <dbReference type="EMBL" id="QHU22466.1"/>
    </source>
</evidence>
<reference evidence="2" key="1">
    <citation type="journal article" date="2020" name="Nature">
        <title>Giant virus diversity and host interactions through global metagenomics.</title>
        <authorList>
            <person name="Schulz F."/>
            <person name="Roux S."/>
            <person name="Paez-Espino D."/>
            <person name="Jungbluth S."/>
            <person name="Walsh D.A."/>
            <person name="Denef V.J."/>
            <person name="McMahon K.D."/>
            <person name="Konstantinidis K.T."/>
            <person name="Eloe-Fadrosh E.A."/>
            <person name="Kyrpides N.C."/>
            <person name="Woyke T."/>
        </authorList>
    </citation>
    <scope>NUCLEOTIDE SEQUENCE</scope>
    <source>
        <strain evidence="2">GVMAG-S-ERX555907-102</strain>
    </source>
</reference>
<organism evidence="2">
    <name type="scientific">viral metagenome</name>
    <dbReference type="NCBI Taxonomy" id="1070528"/>
    <lineage>
        <taxon>unclassified sequences</taxon>
        <taxon>metagenomes</taxon>
        <taxon>organismal metagenomes</taxon>
    </lineage>
</organism>
<dbReference type="AlphaFoldDB" id="A0A6C0KZ85"/>
<evidence type="ECO:0008006" key="3">
    <source>
        <dbReference type="Google" id="ProtNLM"/>
    </source>
</evidence>
<dbReference type="EMBL" id="MN741007">
    <property type="protein sequence ID" value="QHU22466.1"/>
    <property type="molecule type" value="Genomic_DNA"/>
</dbReference>
<accession>A0A6C0KZ85</accession>